<dbReference type="EMBL" id="JAAIUW010000005">
    <property type="protein sequence ID" value="KAF7831356.1"/>
    <property type="molecule type" value="Genomic_DNA"/>
</dbReference>
<comment type="caution">
    <text evidence="1">The sequence shown here is derived from an EMBL/GenBank/DDBJ whole genome shotgun (WGS) entry which is preliminary data.</text>
</comment>
<dbReference type="AlphaFoldDB" id="A0A834U2N9"/>
<gene>
    <name evidence="1" type="ORF">G2W53_013689</name>
</gene>
<dbReference type="Proteomes" id="UP000634136">
    <property type="component" value="Unassembled WGS sequence"/>
</dbReference>
<name>A0A834U2N9_9FABA</name>
<proteinExistence type="predicted"/>
<protein>
    <submittedName>
        <fullName evidence="1">Uncharacterized protein</fullName>
    </submittedName>
</protein>
<reference evidence="1" key="1">
    <citation type="submission" date="2020-09" db="EMBL/GenBank/DDBJ databases">
        <title>Genome-Enabled Discovery of Anthraquinone Biosynthesis in Senna tora.</title>
        <authorList>
            <person name="Kang S.-H."/>
            <person name="Pandey R.P."/>
            <person name="Lee C.-M."/>
            <person name="Sim J.-S."/>
            <person name="Jeong J.-T."/>
            <person name="Choi B.-S."/>
            <person name="Jung M."/>
            <person name="Ginzburg D."/>
            <person name="Zhao K."/>
            <person name="Won S.Y."/>
            <person name="Oh T.-J."/>
            <person name="Yu Y."/>
            <person name="Kim N.-H."/>
            <person name="Lee O.R."/>
            <person name="Lee T.-H."/>
            <person name="Bashyal P."/>
            <person name="Kim T.-S."/>
            <person name="Lee W.-H."/>
            <person name="Kawkins C."/>
            <person name="Kim C.-K."/>
            <person name="Kim J.S."/>
            <person name="Ahn B.O."/>
            <person name="Rhee S.Y."/>
            <person name="Sohng J.K."/>
        </authorList>
    </citation>
    <scope>NUCLEOTIDE SEQUENCE</scope>
    <source>
        <tissue evidence="1">Leaf</tissue>
    </source>
</reference>
<sequence length="81" mass="8765">MKISKKRAEQSVGEGVGDCYLLLHLLMIGAVGLGSRCTGVVGSWYSVSWRSGWAEGGTIQCQVVACSVERDEQCEAAMRIR</sequence>
<organism evidence="1 2">
    <name type="scientific">Senna tora</name>
    <dbReference type="NCBI Taxonomy" id="362788"/>
    <lineage>
        <taxon>Eukaryota</taxon>
        <taxon>Viridiplantae</taxon>
        <taxon>Streptophyta</taxon>
        <taxon>Embryophyta</taxon>
        <taxon>Tracheophyta</taxon>
        <taxon>Spermatophyta</taxon>
        <taxon>Magnoliopsida</taxon>
        <taxon>eudicotyledons</taxon>
        <taxon>Gunneridae</taxon>
        <taxon>Pentapetalae</taxon>
        <taxon>rosids</taxon>
        <taxon>fabids</taxon>
        <taxon>Fabales</taxon>
        <taxon>Fabaceae</taxon>
        <taxon>Caesalpinioideae</taxon>
        <taxon>Cassia clade</taxon>
        <taxon>Senna</taxon>
    </lineage>
</organism>
<accession>A0A834U2N9</accession>
<keyword evidence="2" id="KW-1185">Reference proteome</keyword>
<evidence type="ECO:0000313" key="1">
    <source>
        <dbReference type="EMBL" id="KAF7831356.1"/>
    </source>
</evidence>
<evidence type="ECO:0000313" key="2">
    <source>
        <dbReference type="Proteomes" id="UP000634136"/>
    </source>
</evidence>